<feature type="region of interest" description="Disordered" evidence="4">
    <location>
        <begin position="144"/>
        <end position="169"/>
    </location>
</feature>
<evidence type="ECO:0000256" key="2">
    <source>
        <dbReference type="ARBA" id="ARBA00022729"/>
    </source>
</evidence>
<comment type="subcellular location">
    <subcellularLocation>
        <location evidence="1">Membrane</location>
    </subcellularLocation>
</comment>
<dbReference type="GO" id="GO:0009306">
    <property type="term" value="P:protein secretion"/>
    <property type="evidence" value="ECO:0007669"/>
    <property type="project" value="InterPro"/>
</dbReference>
<evidence type="ECO:0000256" key="5">
    <source>
        <dbReference type="SAM" id="SignalP"/>
    </source>
</evidence>
<dbReference type="PANTHER" id="PTHR30332">
    <property type="entry name" value="PROBABLE GENERAL SECRETION PATHWAY PROTEIN D"/>
    <property type="match status" value="1"/>
</dbReference>
<name>Q30QS0_SULDN</name>
<dbReference type="OrthoDB" id="9775455at2"/>
<evidence type="ECO:0000256" key="1">
    <source>
        <dbReference type="ARBA" id="ARBA00004370"/>
    </source>
</evidence>
<evidence type="ECO:0000256" key="3">
    <source>
        <dbReference type="ARBA" id="ARBA00023136"/>
    </source>
</evidence>
<protein>
    <submittedName>
        <fullName evidence="8">Type II and III secretion system protein</fullName>
    </submittedName>
</protein>
<dbReference type="Pfam" id="PF00263">
    <property type="entry name" value="Secretin"/>
    <property type="match status" value="1"/>
</dbReference>
<dbReference type="HOGENOM" id="CLU_006756_3_2_7"/>
<dbReference type="eggNOG" id="COG1450">
    <property type="taxonomic scope" value="Bacteria"/>
</dbReference>
<feature type="chain" id="PRO_5004219624" evidence="5">
    <location>
        <begin position="24"/>
        <end position="563"/>
    </location>
</feature>
<keyword evidence="2 5" id="KW-0732">Signal</keyword>
<dbReference type="InterPro" id="IPR004846">
    <property type="entry name" value="T2SS/T3SS_dom"/>
</dbReference>
<dbReference type="NCBIfam" id="TIGR02519">
    <property type="entry name" value="pilus_MshL"/>
    <property type="match status" value="1"/>
</dbReference>
<dbReference type="InterPro" id="IPR001775">
    <property type="entry name" value="GspD/PilQ"/>
</dbReference>
<dbReference type="InterPro" id="IPR013358">
    <property type="entry name" value="Pilus_biogenesis_MshL"/>
</dbReference>
<dbReference type="InterPro" id="IPR050810">
    <property type="entry name" value="Bact_Secretion_Sys_Channel"/>
</dbReference>
<evidence type="ECO:0000259" key="6">
    <source>
        <dbReference type="Pfam" id="PF00263"/>
    </source>
</evidence>
<dbReference type="GO" id="GO:0015627">
    <property type="term" value="C:type II protein secretion system complex"/>
    <property type="evidence" value="ECO:0007669"/>
    <property type="project" value="TreeGrafter"/>
</dbReference>
<dbReference type="RefSeq" id="WP_011373013.1">
    <property type="nucleotide sequence ID" value="NC_007575.1"/>
</dbReference>
<feature type="domain" description="Type II/III secretion system secretin-like" evidence="6">
    <location>
        <begin position="350"/>
        <end position="523"/>
    </location>
</feature>
<dbReference type="AlphaFoldDB" id="Q30QS0"/>
<dbReference type="KEGG" id="tdn:Suden_1384"/>
<keyword evidence="3" id="KW-0472">Membrane</keyword>
<dbReference type="PRINTS" id="PR00811">
    <property type="entry name" value="BCTERIALGSPD"/>
</dbReference>
<organism evidence="8 9">
    <name type="scientific">Sulfurimonas denitrificans (strain ATCC 33889 / DSM 1251)</name>
    <name type="common">Thiomicrospira denitrificans (strain ATCC 33889 / DSM 1251)</name>
    <dbReference type="NCBI Taxonomy" id="326298"/>
    <lineage>
        <taxon>Bacteria</taxon>
        <taxon>Pseudomonadati</taxon>
        <taxon>Campylobacterota</taxon>
        <taxon>Epsilonproteobacteria</taxon>
        <taxon>Campylobacterales</taxon>
        <taxon>Sulfurimonadaceae</taxon>
        <taxon>Sulfurimonas</taxon>
    </lineage>
</organism>
<keyword evidence="9" id="KW-1185">Reference proteome</keyword>
<sequence length="563" mass="62501">MKPVKTAIYSTLLTLLISSSVYAADCSYELFSINSKKNTKIIDFVEQLSDECNFSIIVTDPNTQNFLNTNLNKTNLNNLTIDEVLNIVLKENNLTYTLQNNLLRISYLQTKMFDIDYILSERESSSKTDITLSSDGATIYSKKGSRSSTIQKSETEEINTSGSSAGKSGMNVNSSDKVLFWHELDIEFQHVLNRPQDIYIAQPPIINKNAGIITVTATLKQMQRFEEYLKKLQDKVQLQVLIDVQLLSVTLSDGKTTGVDWSQLYNLQNMNLTFNKAKRTNVHGATWDSAYEGDTVEGLLLRDKRVEAAQSNIETYGLEDLAGVRTPVDATSKLLTISSNFTINNIIKFLKTQGDVSSISNPKVLTLNNQPALITAGTEYFYKIISDSLSTAGTGGSVTTQNQDLQSVFAGVLLDITPEISDDNMITLKINPSLSETTTDISITPGVERTMPPDLRRRQLSSVVTLRDGERIILGGLINTSNSIDVNKVPILGDIPILNYLFKYENRLKTTQELVIVIEPHIVTKRKNNLSLSELGYQTLSSDLLNSTKNGLDATTNGIREND</sequence>
<evidence type="ECO:0000313" key="8">
    <source>
        <dbReference type="EMBL" id="ABB44661.1"/>
    </source>
</evidence>
<feature type="signal peptide" evidence="5">
    <location>
        <begin position="1"/>
        <end position="23"/>
    </location>
</feature>
<dbReference type="PANTHER" id="PTHR30332:SF24">
    <property type="entry name" value="SECRETIN GSPD-RELATED"/>
    <property type="match status" value="1"/>
</dbReference>
<dbReference type="Pfam" id="PF07655">
    <property type="entry name" value="Secretin_N_2"/>
    <property type="match status" value="1"/>
</dbReference>
<dbReference type="InterPro" id="IPR011514">
    <property type="entry name" value="Secretin_N_2"/>
</dbReference>
<feature type="domain" description="Secretin N-terminal" evidence="7">
    <location>
        <begin position="110"/>
        <end position="203"/>
    </location>
</feature>
<gene>
    <name evidence="8" type="ordered locus">Suden_1384</name>
</gene>
<evidence type="ECO:0000313" key="9">
    <source>
        <dbReference type="Proteomes" id="UP000002714"/>
    </source>
</evidence>
<accession>Q30QS0</accession>
<dbReference type="STRING" id="326298.Suden_1384"/>
<dbReference type="Proteomes" id="UP000002714">
    <property type="component" value="Chromosome"/>
</dbReference>
<dbReference type="EMBL" id="CP000153">
    <property type="protein sequence ID" value="ABB44661.1"/>
    <property type="molecule type" value="Genomic_DNA"/>
</dbReference>
<proteinExistence type="predicted"/>
<dbReference type="GO" id="GO:0009297">
    <property type="term" value="P:pilus assembly"/>
    <property type="evidence" value="ECO:0007669"/>
    <property type="project" value="InterPro"/>
</dbReference>
<evidence type="ECO:0000256" key="4">
    <source>
        <dbReference type="SAM" id="MobiDB-lite"/>
    </source>
</evidence>
<reference evidence="8 9" key="1">
    <citation type="journal article" date="2008" name="Appl. Environ. Microbiol.">
        <title>Genome of the epsilonproteobacterial chemolithoautotroph Sulfurimonas denitrificans.</title>
        <authorList>
            <person name="Sievert S.M."/>
            <person name="Scott K.M."/>
            <person name="Klotz M.G."/>
            <person name="Chain P.S.G."/>
            <person name="Hauser L.J."/>
            <person name="Hemp J."/>
            <person name="Huegler M."/>
            <person name="Land M."/>
            <person name="Lapidus A."/>
            <person name="Larimer F.W."/>
            <person name="Lucas S."/>
            <person name="Malfatti S.A."/>
            <person name="Meyer F."/>
            <person name="Paulsen I.T."/>
            <person name="Ren Q."/>
            <person name="Simon J."/>
            <person name="Bailey K."/>
            <person name="Diaz E."/>
            <person name="Fitzpatrick K.A."/>
            <person name="Glover B."/>
            <person name="Gwatney N."/>
            <person name="Korajkic A."/>
            <person name="Long A."/>
            <person name="Mobberley J.M."/>
            <person name="Pantry S.N."/>
            <person name="Pazder G."/>
            <person name="Peterson S."/>
            <person name="Quintanilla J.D."/>
            <person name="Sprinkle R."/>
            <person name="Stephens J."/>
            <person name="Thomas P."/>
            <person name="Vaughn R."/>
            <person name="Weber M.J."/>
            <person name="Wooten L.L."/>
        </authorList>
    </citation>
    <scope>NUCLEOTIDE SEQUENCE [LARGE SCALE GENOMIC DNA]</scope>
    <source>
        <strain evidence="9">ATCC 33889 / DSM 1251</strain>
    </source>
</reference>
<feature type="compositionally biased region" description="Polar residues" evidence="4">
    <location>
        <begin position="146"/>
        <end position="169"/>
    </location>
</feature>
<dbReference type="GO" id="GO:0019867">
    <property type="term" value="C:outer membrane"/>
    <property type="evidence" value="ECO:0007669"/>
    <property type="project" value="InterPro"/>
</dbReference>
<evidence type="ECO:0000259" key="7">
    <source>
        <dbReference type="Pfam" id="PF07655"/>
    </source>
</evidence>